<feature type="region of interest" description="Disordered" evidence="1">
    <location>
        <begin position="163"/>
        <end position="192"/>
    </location>
</feature>
<protein>
    <recommendedName>
        <fullName evidence="4">DUF4283 domain-containing protein</fullName>
    </recommendedName>
</protein>
<dbReference type="Proteomes" id="UP001153076">
    <property type="component" value="Unassembled WGS sequence"/>
</dbReference>
<organism evidence="2 3">
    <name type="scientific">Carnegiea gigantea</name>
    <dbReference type="NCBI Taxonomy" id="171969"/>
    <lineage>
        <taxon>Eukaryota</taxon>
        <taxon>Viridiplantae</taxon>
        <taxon>Streptophyta</taxon>
        <taxon>Embryophyta</taxon>
        <taxon>Tracheophyta</taxon>
        <taxon>Spermatophyta</taxon>
        <taxon>Magnoliopsida</taxon>
        <taxon>eudicotyledons</taxon>
        <taxon>Gunneridae</taxon>
        <taxon>Pentapetalae</taxon>
        <taxon>Caryophyllales</taxon>
        <taxon>Cactineae</taxon>
        <taxon>Cactaceae</taxon>
        <taxon>Cactoideae</taxon>
        <taxon>Echinocereeae</taxon>
        <taxon>Carnegiea</taxon>
    </lineage>
</organism>
<dbReference type="InterPro" id="IPR040256">
    <property type="entry name" value="At4g02000-like"/>
</dbReference>
<reference evidence="2" key="1">
    <citation type="submission" date="2022-04" db="EMBL/GenBank/DDBJ databases">
        <title>Carnegiea gigantea Genome sequencing and assembly v2.</title>
        <authorList>
            <person name="Copetti D."/>
            <person name="Sanderson M.J."/>
            <person name="Burquez A."/>
            <person name="Wojciechowski M.F."/>
        </authorList>
    </citation>
    <scope>NUCLEOTIDE SEQUENCE</scope>
    <source>
        <strain evidence="2">SGP5-SGP5p</strain>
        <tissue evidence="2">Aerial part</tissue>
    </source>
</reference>
<evidence type="ECO:0008006" key="4">
    <source>
        <dbReference type="Google" id="ProtNLM"/>
    </source>
</evidence>
<gene>
    <name evidence="2" type="ORF">Cgig2_032924</name>
</gene>
<name>A0A9Q1K1C9_9CARY</name>
<sequence length="495" mass="57481">MCKNRHGRCNGRDRVLAECNSLLSAGGNPPFEVMQGYLNRIWANYEVERVIQVRKGVFLGLESLRKIGSTLGSLRKIGSTLGIPIKTDRYSKEKSMIKYARLMIKMPLGRSFPEYIEFFNDNELSVRQQIKYECLPLKCTHCHMFGREEVVCKKKGLIRQEWRENPKDRERQIQPEQQSTEHDQQSFTPEINSKTPAVTVQGTTPQQANQFQVLAEEDIYTVQPQGRGALPMDSIVSWNIRGLNWPNKQEDVKSFLYNNKVGMIGFLETKVKMQKLKIFLNKLRASFQKLNRDHFADLRAQQDKAKRDLSKVQNALQRDHSNQHLLQEEKIIRARYVDILSSSISLTQQQCKTDWIKHGDDNTSFFFAKAKQKKMSSYIFIIKDAQGNQVKGFDQDVWGEIKQLWHLTPQVQTSQALINAKGQKHKRGETYYKCYCLYNHISHMECPKSCSFQQHPYTTKANSGPNQGASHTQNTSPEYHFQKIHTLYRHHTEMT</sequence>
<dbReference type="OrthoDB" id="851886at2759"/>
<feature type="compositionally biased region" description="Basic and acidic residues" evidence="1">
    <location>
        <begin position="163"/>
        <end position="184"/>
    </location>
</feature>
<dbReference type="PANTHER" id="PTHR31286">
    <property type="entry name" value="GLYCINE-RICH CELL WALL STRUCTURAL PROTEIN 1.8-LIKE"/>
    <property type="match status" value="1"/>
</dbReference>
<comment type="caution">
    <text evidence="2">The sequence shown here is derived from an EMBL/GenBank/DDBJ whole genome shotgun (WGS) entry which is preliminary data.</text>
</comment>
<evidence type="ECO:0000313" key="2">
    <source>
        <dbReference type="EMBL" id="KAJ8434646.1"/>
    </source>
</evidence>
<dbReference type="PANTHER" id="PTHR31286:SF180">
    <property type="entry name" value="OS10G0362600 PROTEIN"/>
    <property type="match status" value="1"/>
</dbReference>
<dbReference type="InterPro" id="IPR036691">
    <property type="entry name" value="Endo/exonu/phosph_ase_sf"/>
</dbReference>
<dbReference type="AlphaFoldDB" id="A0A9Q1K1C9"/>
<accession>A0A9Q1K1C9</accession>
<evidence type="ECO:0000313" key="3">
    <source>
        <dbReference type="Proteomes" id="UP001153076"/>
    </source>
</evidence>
<proteinExistence type="predicted"/>
<keyword evidence="3" id="KW-1185">Reference proteome</keyword>
<evidence type="ECO:0000256" key="1">
    <source>
        <dbReference type="SAM" id="MobiDB-lite"/>
    </source>
</evidence>
<dbReference type="SUPFAM" id="SSF56219">
    <property type="entry name" value="DNase I-like"/>
    <property type="match status" value="1"/>
</dbReference>
<dbReference type="EMBL" id="JAKOGI010000462">
    <property type="protein sequence ID" value="KAJ8434646.1"/>
    <property type="molecule type" value="Genomic_DNA"/>
</dbReference>